<sequence length="1894" mass="186786">MSRPSSFEQLLTRLFGVAASSQRRAAARKPSPLVLQQLESRLVPATTVSIADNSVVEPAPGGTVNLDFTVTRTGDLTSQLTVGYTTVAGTAQANTDFTPETGTTTFSSGSATATISIPVMGNGVYEPANLTFSVQLTGVVNDVGPPVTFAAQNTFGTANAPTSVAIGDLNGDGKPDLVVAESASDAVGIFINTTVPGATTPSFAPEQTFFAWTAPTAVAIADVNGDGKPDIIAVNDLLNGSVTVLLNNTPTGSATASFPFNSPAQVFNVGGSPQSLAVADVNGDGLPDIVVANTADNTVSVLLNTTSPGGKAPSFATQQTFATGSSPSGVAVDDVNGDGKPDITTANAGDDTVSVLLNTTPAGATTAAFTNQKTFATGTTPTAVAVADVNGDGKPDLLVANSGANSVSVLVNTTPAGATTPSFATQQTFATGTQPVSLTADDLNGDGKPDLIVADQLGNDISVLVNTSLPGSSTPTFAAQQTFAAGNTPAFLATGDLNTDGLPDVVVANNGDNSLSVLFNTTQLGAPKIAPAFPTAATSATGDKANRVTAGDLNGDGLPDLVVANVEDGDVSAYLNETPPAATTFSFAAQQTFATGSTPFQVAIGDVNGDGLPDLVVSGAGGGVAVLLNTTPPGATTLSFAAPQIFATGSGPGAIQLADVNGDGKLDIVIADENSNDVSVLLNSTTPGATTPSFATAQTFAVGRTPLGLAVGDVNGDGLPDLIVTNSSDNTVSVLLNDTTPGATVAAFATQQTFATGSFPDSVALGDVNGDGLPDLVITNFDDNDISVLLNATTFGASAPTFAFATQQTFATGAGPNYALLGDVNGDGRPDVVVANKNENDVSVLLNATTPGASAPAFATQQTFATGALPTAVTLAQVNGDGRPDLAVVNFQDSSVSVLANTPATITRGQATGTIVESGSPPTVPFSTGAETVDASTGTFSVTVTMSSASAVDTTIPFTVGGTAVAGTDYSGLTASPLVVPAGQTTATITGSLISHPGSNQTLTLTLGTPTNATLGTTTANTLTITEPAATPPSVQFATTTEMVDASTGSFTVTVTLSAASSTDATIPFTVGGTAVAGTDYSGLTTSPLVIPAGQTTATITGTLTPEAGFDPTGKTLTLTLGTPTNATLGTNTTNTLTITEPAAPPSVQFNTAAETVNASAGTFSVTVNLSAASTVDTTVPFTIGGTAVAGTDYSGLTASPLVIPAGQTSATITGTLISHPGSDQTLTLTLGTPTNATLGTTITNTLTITEPAVATLPAVQFTTTSETVDATAGTFSVTVTLSAASPTDTSIPFTVGGTAAAGIDYSGLTASPLVIPAGQTSATITGALVDDPGANKTLTFTLGAPTNATLGATTTNTLTITEPLANVQPEVGFISPTETVNAADGTFSITVQSLQSATDVTIPFTVGGTAVAGVDYTGLTASPLVIPAGQSSVTITGKLLSHPGSNQTLTFILGTPTNALLGTIRVNTLTISEPAVVSQPTVQFATTSETVDATAGTFNVTVNLSTASATATTIPFTIGGTAAAGTDYTGLTASPLVIPAGQTSATITGTLVSHPGNDQTLTFTLGTPTNATLGGSATNTLTIHEAKIVLIATGASAGNAPEVKVFNADGSIRFDFMAYAANFTGGVTVAVGDVNGDGVPDIITGAGPGGGPRVEVFDGVTGALIGNFFAYSPTFTGGVYVAVGDVNGDGKDDIITGAGAGGGPHVKVFDGATGATLQSFFAYSPTFTGGVTVAAGDVNGDGKADIITGAGPGGGPQVNVFDGATGAVLQSFFAYDVQFTGGVYVAAGDFKGDGVADIATGADVGGGPHVKIFDAETGAAFQSFFAGDSGLRNGVTVAAGDVNGDGKDDVITSVGAGGGPHVIVFDATTNATLLNLSAYPASFVGGVYVGSDG</sequence>
<comment type="caution">
    <text evidence="6">The sequence shown here is derived from an EMBL/GenBank/DDBJ whole genome shotgun (WGS) entry which is preliminary data.</text>
</comment>
<evidence type="ECO:0000313" key="6">
    <source>
        <dbReference type="EMBL" id="OWK44404.1"/>
    </source>
</evidence>
<feature type="domain" description="Calx-beta" evidence="5">
    <location>
        <begin position="1135"/>
        <end position="1232"/>
    </location>
</feature>
<dbReference type="EMBL" id="NIDE01000003">
    <property type="protein sequence ID" value="OWK44404.1"/>
    <property type="molecule type" value="Genomic_DNA"/>
</dbReference>
<keyword evidence="2" id="KW-0677">Repeat</keyword>
<dbReference type="Proteomes" id="UP000214646">
    <property type="component" value="Unassembled WGS sequence"/>
</dbReference>
<reference evidence="7" key="1">
    <citation type="submission" date="2017-06" db="EMBL/GenBank/DDBJ databases">
        <title>Genome analysis of Fimbriiglobus ruber SP5, the first member of the order Planctomycetales with confirmed chitinolytic capability.</title>
        <authorList>
            <person name="Ravin N.V."/>
            <person name="Rakitin A.L."/>
            <person name="Ivanova A.A."/>
            <person name="Beletsky A.V."/>
            <person name="Kulichevskaya I.S."/>
            <person name="Mardanov A.V."/>
            <person name="Dedysh S.N."/>
        </authorList>
    </citation>
    <scope>NUCLEOTIDE SEQUENCE [LARGE SCALE GENOMIC DNA]</scope>
    <source>
        <strain evidence="7">SP5</strain>
    </source>
</reference>
<evidence type="ECO:0000256" key="2">
    <source>
        <dbReference type="ARBA" id="ARBA00022737"/>
    </source>
</evidence>
<accession>A0A225DXV0</accession>
<dbReference type="InterPro" id="IPR028994">
    <property type="entry name" value="Integrin_alpha_N"/>
</dbReference>
<keyword evidence="4" id="KW-0325">Glycoprotein</keyword>
<keyword evidence="1" id="KW-0732">Signal</keyword>
<dbReference type="PANTHER" id="PTHR46580">
    <property type="entry name" value="SENSOR KINASE-RELATED"/>
    <property type="match status" value="1"/>
</dbReference>
<dbReference type="Gene3D" id="2.60.40.2030">
    <property type="match status" value="7"/>
</dbReference>
<dbReference type="Pfam" id="PF03160">
    <property type="entry name" value="Calx-beta"/>
    <property type="match status" value="7"/>
</dbReference>
<name>A0A225DXV0_9BACT</name>
<dbReference type="InterPro" id="IPR013519">
    <property type="entry name" value="Int_alpha_beta-p"/>
</dbReference>
<dbReference type="InterPro" id="IPR003644">
    <property type="entry name" value="Calx_beta"/>
</dbReference>
<protein>
    <submittedName>
        <fullName evidence="6">Alkaline phosphatase</fullName>
    </submittedName>
</protein>
<proteinExistence type="predicted"/>
<dbReference type="SMART" id="SM00191">
    <property type="entry name" value="Int_alpha"/>
    <property type="match status" value="11"/>
</dbReference>
<dbReference type="SMART" id="SM00237">
    <property type="entry name" value="Calx_beta"/>
    <property type="match status" value="2"/>
</dbReference>
<dbReference type="Gene3D" id="2.130.10.130">
    <property type="entry name" value="Integrin alpha, N-terminal"/>
    <property type="match status" value="4"/>
</dbReference>
<gene>
    <name evidence="6" type="ORF">FRUB_02336</name>
</gene>
<dbReference type="OrthoDB" id="282736at2"/>
<evidence type="ECO:0000256" key="4">
    <source>
        <dbReference type="ARBA" id="ARBA00023180"/>
    </source>
</evidence>
<evidence type="ECO:0000256" key="3">
    <source>
        <dbReference type="ARBA" id="ARBA00022837"/>
    </source>
</evidence>
<keyword evidence="7" id="KW-1185">Reference proteome</keyword>
<organism evidence="6 7">
    <name type="scientific">Fimbriiglobus ruber</name>
    <dbReference type="NCBI Taxonomy" id="1908690"/>
    <lineage>
        <taxon>Bacteria</taxon>
        <taxon>Pseudomonadati</taxon>
        <taxon>Planctomycetota</taxon>
        <taxon>Planctomycetia</taxon>
        <taxon>Gemmatales</taxon>
        <taxon>Gemmataceae</taxon>
        <taxon>Fimbriiglobus</taxon>
    </lineage>
</organism>
<evidence type="ECO:0000256" key="1">
    <source>
        <dbReference type="ARBA" id="ARBA00022729"/>
    </source>
</evidence>
<dbReference type="InterPro" id="IPR013517">
    <property type="entry name" value="FG-GAP"/>
</dbReference>
<dbReference type="GO" id="GO:0016020">
    <property type="term" value="C:membrane"/>
    <property type="evidence" value="ECO:0007669"/>
    <property type="project" value="InterPro"/>
</dbReference>
<dbReference type="Pfam" id="PF13517">
    <property type="entry name" value="FG-GAP_3"/>
    <property type="match status" value="6"/>
</dbReference>
<dbReference type="Gene3D" id="2.40.128.340">
    <property type="match status" value="1"/>
</dbReference>
<evidence type="ECO:0000259" key="5">
    <source>
        <dbReference type="SMART" id="SM00237"/>
    </source>
</evidence>
<dbReference type="GO" id="GO:0007154">
    <property type="term" value="P:cell communication"/>
    <property type="evidence" value="ECO:0007669"/>
    <property type="project" value="InterPro"/>
</dbReference>
<dbReference type="SUPFAM" id="SSF141072">
    <property type="entry name" value="CalX-like"/>
    <property type="match status" value="6"/>
</dbReference>
<dbReference type="SUPFAM" id="SSF69318">
    <property type="entry name" value="Integrin alpha N-terminal domain"/>
    <property type="match status" value="4"/>
</dbReference>
<dbReference type="InterPro" id="IPR038081">
    <property type="entry name" value="CalX-like_sf"/>
</dbReference>
<keyword evidence="3" id="KW-0106">Calcium</keyword>
<dbReference type="Pfam" id="PF01839">
    <property type="entry name" value="FG-GAP"/>
    <property type="match status" value="3"/>
</dbReference>
<feature type="domain" description="Calx-beta" evidence="5">
    <location>
        <begin position="33"/>
        <end position="137"/>
    </location>
</feature>
<dbReference type="Gene3D" id="2.30.30.100">
    <property type="match status" value="4"/>
</dbReference>
<dbReference type="RefSeq" id="WP_088253682.1">
    <property type="nucleotide sequence ID" value="NZ_NIDE01000003.1"/>
</dbReference>
<evidence type="ECO:0000313" key="7">
    <source>
        <dbReference type="Proteomes" id="UP000214646"/>
    </source>
</evidence>